<evidence type="ECO:0000259" key="16">
    <source>
        <dbReference type="Pfam" id="PF03717"/>
    </source>
</evidence>
<evidence type="ECO:0000256" key="6">
    <source>
        <dbReference type="ARBA" id="ARBA00022670"/>
    </source>
</evidence>
<keyword evidence="10" id="KW-0573">Peptidoglycan synthesis</keyword>
<dbReference type="GO" id="GO:0009002">
    <property type="term" value="F:serine-type D-Ala-D-Ala carboxypeptidase activity"/>
    <property type="evidence" value="ECO:0007669"/>
    <property type="project" value="InterPro"/>
</dbReference>
<organism evidence="17 18">
    <name type="scientific">Roseisolibacter agri</name>
    <dbReference type="NCBI Taxonomy" id="2014610"/>
    <lineage>
        <taxon>Bacteria</taxon>
        <taxon>Pseudomonadati</taxon>
        <taxon>Gemmatimonadota</taxon>
        <taxon>Gemmatimonadia</taxon>
        <taxon>Gemmatimonadales</taxon>
        <taxon>Gemmatimonadaceae</taxon>
        <taxon>Roseisolibacter</taxon>
    </lineage>
</organism>
<keyword evidence="5" id="KW-0121">Carboxypeptidase</keyword>
<sequence>MSFHPNDVARRSRIARLLLVVAFALLGSGFYRAQVLQHSEWVVQAEDNRLREVPLPAPRGIIYDRTGKVIAENLPGYTVSIVATSPDSLRAALRRLNEIIPYSEEDVETAVRRYNRAPTRPAVILADANFQQVSVLEEHRTEFPALIIQSAPKRWYPDSSVVAAFVGYTGEISETELATDRFREYKAGMRIGKQGIERQYESNLRGQEGYRFVEVDARGRVVREAGQARADQEPVPGPDLHTYIDLDLQRFTSQLFGDTVLGAAVAIDPKTGGVLALHSAPTYNPNRFTGGIPKSYYDSLNNDPRRPLYNKAIQGRYPPASTFKLATSVIALQKGLVHLDDRMSVPCTGGYWYGRYWRCWDKKGHGNVTLAQAIEKSCDVYFYQLGMRLSLDTLVAGGVRLGFTERSDIDLPNETKPEFPTGTEYFRKKFPRGYVKNSEALNLSIGQGVDAQTVINMAKFYTALANGGIVSRPSLARRPTKQERIFTLKPEELAGIRTALAGVVSSRGTAGSAALQNVTIAGKTGTAQAPPYPDHAWFVGFAPAEDPKIVVATFIEFGEHGYAAARLASKIIERYLKKPTIAPPMTDDLSGARTVAASEAPPTPAAAPAAAPASAPAGGAATSPRGQR</sequence>
<dbReference type="GO" id="GO:0009252">
    <property type="term" value="P:peptidoglycan biosynthetic process"/>
    <property type="evidence" value="ECO:0007669"/>
    <property type="project" value="UniProtKB-KW"/>
</dbReference>
<evidence type="ECO:0000256" key="2">
    <source>
        <dbReference type="ARBA" id="ARBA00004236"/>
    </source>
</evidence>
<dbReference type="Gene3D" id="3.40.710.10">
    <property type="entry name" value="DD-peptidase/beta-lactamase superfamily"/>
    <property type="match status" value="1"/>
</dbReference>
<keyword evidence="8" id="KW-0378">Hydrolase</keyword>
<keyword evidence="3" id="KW-1003">Cell membrane</keyword>
<dbReference type="AlphaFoldDB" id="A0AA37VC76"/>
<feature type="compositionally biased region" description="Low complexity" evidence="14">
    <location>
        <begin position="596"/>
        <end position="628"/>
    </location>
</feature>
<dbReference type="SUPFAM" id="SSF56519">
    <property type="entry name" value="Penicillin binding protein dimerisation domain"/>
    <property type="match status" value="1"/>
</dbReference>
<dbReference type="GO" id="GO:0005886">
    <property type="term" value="C:plasma membrane"/>
    <property type="evidence" value="ECO:0007669"/>
    <property type="project" value="UniProtKB-SubCell"/>
</dbReference>
<dbReference type="SUPFAM" id="SSF56601">
    <property type="entry name" value="beta-lactamase/transpeptidase-like"/>
    <property type="match status" value="1"/>
</dbReference>
<evidence type="ECO:0000256" key="14">
    <source>
        <dbReference type="SAM" id="MobiDB-lite"/>
    </source>
</evidence>
<dbReference type="NCBIfam" id="TIGR03423">
    <property type="entry name" value="pbp2_mrdA"/>
    <property type="match status" value="1"/>
</dbReference>
<keyword evidence="11" id="KW-1133">Transmembrane helix</keyword>
<name>A0AA37VC76_9BACT</name>
<keyword evidence="7" id="KW-0812">Transmembrane</keyword>
<keyword evidence="4" id="KW-0997">Cell inner membrane</keyword>
<dbReference type="InterPro" id="IPR005311">
    <property type="entry name" value="PBP_dimer"/>
</dbReference>
<evidence type="ECO:0000259" key="15">
    <source>
        <dbReference type="Pfam" id="PF00905"/>
    </source>
</evidence>
<gene>
    <name evidence="17" type="primary">mrdA</name>
    <name evidence="17" type="ORF">rosag_38860</name>
</gene>
<keyword evidence="12" id="KW-0472">Membrane</keyword>
<evidence type="ECO:0000256" key="10">
    <source>
        <dbReference type="ARBA" id="ARBA00022984"/>
    </source>
</evidence>
<dbReference type="Gene3D" id="3.30.1390.30">
    <property type="entry name" value="Penicillin-binding protein 2a, domain 3"/>
    <property type="match status" value="1"/>
</dbReference>
<evidence type="ECO:0000256" key="5">
    <source>
        <dbReference type="ARBA" id="ARBA00022645"/>
    </source>
</evidence>
<dbReference type="InterPro" id="IPR036138">
    <property type="entry name" value="PBP_dimer_sf"/>
</dbReference>
<reference evidence="17" key="1">
    <citation type="submission" date="2022-08" db="EMBL/GenBank/DDBJ databases">
        <title>Draft genome sequencing of Roseisolibacter agri AW1220.</title>
        <authorList>
            <person name="Tobiishi Y."/>
            <person name="Tonouchi A."/>
        </authorList>
    </citation>
    <scope>NUCLEOTIDE SEQUENCE</scope>
    <source>
        <strain evidence="17">AW1220</strain>
    </source>
</reference>
<dbReference type="InterPro" id="IPR001460">
    <property type="entry name" value="PCN-bd_Tpept"/>
</dbReference>
<evidence type="ECO:0000256" key="3">
    <source>
        <dbReference type="ARBA" id="ARBA00022475"/>
    </source>
</evidence>
<comment type="caution">
    <text evidence="17">The sequence shown here is derived from an EMBL/GenBank/DDBJ whole genome shotgun (WGS) entry which is preliminary data.</text>
</comment>
<dbReference type="InterPro" id="IPR012338">
    <property type="entry name" value="Beta-lactam/transpept-like"/>
</dbReference>
<dbReference type="GO" id="GO:0071555">
    <property type="term" value="P:cell wall organization"/>
    <property type="evidence" value="ECO:0007669"/>
    <property type="project" value="UniProtKB-KW"/>
</dbReference>
<dbReference type="Gene3D" id="3.90.1310.10">
    <property type="entry name" value="Penicillin-binding protein 2a (Domain 2)"/>
    <property type="match status" value="1"/>
</dbReference>
<dbReference type="PANTHER" id="PTHR30627">
    <property type="entry name" value="PEPTIDOGLYCAN D,D-TRANSPEPTIDASE"/>
    <property type="match status" value="1"/>
</dbReference>
<dbReference type="GO" id="GO:0006508">
    <property type="term" value="P:proteolysis"/>
    <property type="evidence" value="ECO:0007669"/>
    <property type="project" value="UniProtKB-KW"/>
</dbReference>
<comment type="subcellular location">
    <subcellularLocation>
        <location evidence="2">Cell membrane</location>
    </subcellularLocation>
    <subcellularLocation>
        <location evidence="1">Membrane</location>
        <topology evidence="1">Single-pass membrane protein</topology>
    </subcellularLocation>
</comment>
<evidence type="ECO:0000256" key="11">
    <source>
        <dbReference type="ARBA" id="ARBA00022989"/>
    </source>
</evidence>
<feature type="domain" description="Penicillin-binding protein transpeptidase" evidence="15">
    <location>
        <begin position="262"/>
        <end position="572"/>
    </location>
</feature>
<dbReference type="Pfam" id="PF00905">
    <property type="entry name" value="Transpeptidase"/>
    <property type="match status" value="1"/>
</dbReference>
<dbReference type="InterPro" id="IPR050515">
    <property type="entry name" value="Beta-lactam/transpept"/>
</dbReference>
<feature type="domain" description="Penicillin-binding protein dimerisation" evidence="16">
    <location>
        <begin position="55"/>
        <end position="224"/>
    </location>
</feature>
<evidence type="ECO:0000313" key="17">
    <source>
        <dbReference type="EMBL" id="GLC27373.1"/>
    </source>
</evidence>
<evidence type="ECO:0000256" key="9">
    <source>
        <dbReference type="ARBA" id="ARBA00022960"/>
    </source>
</evidence>
<evidence type="ECO:0000256" key="12">
    <source>
        <dbReference type="ARBA" id="ARBA00023136"/>
    </source>
</evidence>
<evidence type="ECO:0000256" key="13">
    <source>
        <dbReference type="ARBA" id="ARBA00023316"/>
    </source>
</evidence>
<keyword evidence="18" id="KW-1185">Reference proteome</keyword>
<dbReference type="PANTHER" id="PTHR30627:SF2">
    <property type="entry name" value="PEPTIDOGLYCAN D,D-TRANSPEPTIDASE MRDA"/>
    <property type="match status" value="1"/>
</dbReference>
<dbReference type="EMBL" id="BRXS01000006">
    <property type="protein sequence ID" value="GLC27373.1"/>
    <property type="molecule type" value="Genomic_DNA"/>
</dbReference>
<keyword evidence="9" id="KW-0133">Cell shape</keyword>
<evidence type="ECO:0000256" key="1">
    <source>
        <dbReference type="ARBA" id="ARBA00004167"/>
    </source>
</evidence>
<dbReference type="RefSeq" id="WP_284351814.1">
    <property type="nucleotide sequence ID" value="NZ_BRXS01000006.1"/>
</dbReference>
<proteinExistence type="predicted"/>
<dbReference type="GO" id="GO:0071972">
    <property type="term" value="F:peptidoglycan L,D-transpeptidase activity"/>
    <property type="evidence" value="ECO:0007669"/>
    <property type="project" value="TreeGrafter"/>
</dbReference>
<dbReference type="GO" id="GO:0008658">
    <property type="term" value="F:penicillin binding"/>
    <property type="evidence" value="ECO:0007669"/>
    <property type="project" value="InterPro"/>
</dbReference>
<evidence type="ECO:0000256" key="8">
    <source>
        <dbReference type="ARBA" id="ARBA00022801"/>
    </source>
</evidence>
<evidence type="ECO:0000256" key="7">
    <source>
        <dbReference type="ARBA" id="ARBA00022692"/>
    </source>
</evidence>
<dbReference type="InterPro" id="IPR017790">
    <property type="entry name" value="Penicillin-binding_protein_2"/>
</dbReference>
<dbReference type="Pfam" id="PF03717">
    <property type="entry name" value="PBP_dimer"/>
    <property type="match status" value="1"/>
</dbReference>
<dbReference type="GO" id="GO:0008360">
    <property type="term" value="P:regulation of cell shape"/>
    <property type="evidence" value="ECO:0007669"/>
    <property type="project" value="UniProtKB-KW"/>
</dbReference>
<feature type="region of interest" description="Disordered" evidence="14">
    <location>
        <begin position="583"/>
        <end position="628"/>
    </location>
</feature>
<accession>A0AA37VC76</accession>
<evidence type="ECO:0000313" key="18">
    <source>
        <dbReference type="Proteomes" id="UP001161325"/>
    </source>
</evidence>
<dbReference type="Proteomes" id="UP001161325">
    <property type="component" value="Unassembled WGS sequence"/>
</dbReference>
<keyword evidence="6" id="KW-0645">Protease</keyword>
<evidence type="ECO:0000256" key="4">
    <source>
        <dbReference type="ARBA" id="ARBA00022519"/>
    </source>
</evidence>
<protein>
    <submittedName>
        <fullName evidence="17">Penicillin-binding protein 2</fullName>
    </submittedName>
</protein>
<keyword evidence="13" id="KW-0961">Cell wall biogenesis/degradation</keyword>